<evidence type="ECO:0000259" key="9">
    <source>
        <dbReference type="PROSITE" id="PS50245"/>
    </source>
</evidence>
<feature type="domain" description="CAP-Gly" evidence="9">
    <location>
        <begin position="27"/>
        <end position="70"/>
    </location>
</feature>
<keyword evidence="5" id="KW-0433">Leucine-rich repeat</keyword>
<proteinExistence type="inferred from homology"/>
<evidence type="ECO:0000313" key="11">
    <source>
        <dbReference type="Proteomes" id="UP001497482"/>
    </source>
</evidence>
<dbReference type="Proteomes" id="UP001497482">
    <property type="component" value="Chromosome 3"/>
</dbReference>
<accession>A0AAV2LMK6</accession>
<dbReference type="GO" id="GO:0035371">
    <property type="term" value="C:microtubule plus-end"/>
    <property type="evidence" value="ECO:0007669"/>
    <property type="project" value="TreeGrafter"/>
</dbReference>
<evidence type="ECO:0000256" key="2">
    <source>
        <dbReference type="ARBA" id="ARBA00006286"/>
    </source>
</evidence>
<dbReference type="AlphaFoldDB" id="A0AAV2LMK6"/>
<dbReference type="SUPFAM" id="SSF74924">
    <property type="entry name" value="Cap-Gly domain"/>
    <property type="match status" value="1"/>
</dbReference>
<organism evidence="10 11">
    <name type="scientific">Knipowitschia caucasica</name>
    <name type="common">Caucasian dwarf goby</name>
    <name type="synonym">Pomatoschistus caucasicus</name>
    <dbReference type="NCBI Taxonomy" id="637954"/>
    <lineage>
        <taxon>Eukaryota</taxon>
        <taxon>Metazoa</taxon>
        <taxon>Chordata</taxon>
        <taxon>Craniata</taxon>
        <taxon>Vertebrata</taxon>
        <taxon>Euteleostomi</taxon>
        <taxon>Actinopterygii</taxon>
        <taxon>Neopterygii</taxon>
        <taxon>Teleostei</taxon>
        <taxon>Neoteleostei</taxon>
        <taxon>Acanthomorphata</taxon>
        <taxon>Gobiaria</taxon>
        <taxon>Gobiiformes</taxon>
        <taxon>Gobioidei</taxon>
        <taxon>Gobiidae</taxon>
        <taxon>Gobiinae</taxon>
        <taxon>Knipowitschia</taxon>
    </lineage>
</organism>
<reference evidence="10 11" key="1">
    <citation type="submission" date="2024-04" db="EMBL/GenBank/DDBJ databases">
        <authorList>
            <person name="Waldvogel A.-M."/>
            <person name="Schoenle A."/>
        </authorList>
    </citation>
    <scope>NUCLEOTIDE SEQUENCE [LARGE SCALE GENOMIC DNA]</scope>
</reference>
<dbReference type="EMBL" id="OZ035825">
    <property type="protein sequence ID" value="CAL1600612.1"/>
    <property type="molecule type" value="Genomic_DNA"/>
</dbReference>
<dbReference type="GO" id="GO:0031122">
    <property type="term" value="P:cytoplasmic microtubule organization"/>
    <property type="evidence" value="ECO:0007669"/>
    <property type="project" value="TreeGrafter"/>
</dbReference>
<comment type="similarity">
    <text evidence="2">Belongs to the TBCE family.</text>
</comment>
<keyword evidence="4" id="KW-0963">Cytoplasm</keyword>
<dbReference type="FunFam" id="2.30.30.190:FF:000008">
    <property type="entry name" value="Tubulin-specific chaperone E"/>
    <property type="match status" value="1"/>
</dbReference>
<sequence>MDPELPEEAVGRRVSCGGERATVRYVGPVPPTEGVWLGVEWDDPERGRHDGVHGGVQYFTCSPGSGSFVRPQKVSFGLDFVSAVQQVYHTDTEEILTEDICFSSKRLEWGRLKVPSLHSSTSILLNRCDVNGAGEGGAIRRTTPNVQWLDVSRSLIGRWEDVAAIRVTRQKQAQ</sequence>
<dbReference type="GO" id="GO:0051010">
    <property type="term" value="F:microtubule plus-end binding"/>
    <property type="evidence" value="ECO:0007669"/>
    <property type="project" value="TreeGrafter"/>
</dbReference>
<dbReference type="GO" id="GO:0005938">
    <property type="term" value="C:cell cortex"/>
    <property type="evidence" value="ECO:0007669"/>
    <property type="project" value="TreeGrafter"/>
</dbReference>
<keyword evidence="6" id="KW-0677">Repeat</keyword>
<gene>
    <name evidence="10" type="ORF">KC01_LOCUS28699</name>
</gene>
<evidence type="ECO:0000256" key="5">
    <source>
        <dbReference type="ARBA" id="ARBA00022614"/>
    </source>
</evidence>
<evidence type="ECO:0000256" key="6">
    <source>
        <dbReference type="ARBA" id="ARBA00022737"/>
    </source>
</evidence>
<keyword evidence="11" id="KW-1185">Reference proteome</keyword>
<evidence type="ECO:0000256" key="4">
    <source>
        <dbReference type="ARBA" id="ARBA00022490"/>
    </source>
</evidence>
<dbReference type="Gene3D" id="2.30.30.190">
    <property type="entry name" value="CAP Gly-rich-like domain"/>
    <property type="match status" value="1"/>
</dbReference>
<dbReference type="Pfam" id="PF01302">
    <property type="entry name" value="CAP_GLY"/>
    <property type="match status" value="1"/>
</dbReference>
<protein>
    <recommendedName>
        <fullName evidence="3">Tubulin-specific chaperone E</fullName>
    </recommendedName>
    <alternativeName>
        <fullName evidence="8">Tubulin-folding cofactor E</fullName>
    </alternativeName>
</protein>
<dbReference type="PROSITE" id="PS50245">
    <property type="entry name" value="CAP_GLY_2"/>
    <property type="match status" value="1"/>
</dbReference>
<dbReference type="SMART" id="SM01052">
    <property type="entry name" value="CAP_GLY"/>
    <property type="match status" value="1"/>
</dbReference>
<comment type="subcellular location">
    <subcellularLocation>
        <location evidence="1">Cytoplasm</location>
    </subcellularLocation>
</comment>
<dbReference type="InterPro" id="IPR000938">
    <property type="entry name" value="CAP-Gly_domain"/>
</dbReference>
<name>A0AAV2LMK6_KNICA</name>
<evidence type="ECO:0000256" key="3">
    <source>
        <dbReference type="ARBA" id="ARBA00015004"/>
    </source>
</evidence>
<evidence type="ECO:0000256" key="8">
    <source>
        <dbReference type="ARBA" id="ARBA00030180"/>
    </source>
</evidence>
<dbReference type="InterPro" id="IPR036859">
    <property type="entry name" value="CAP-Gly_dom_sf"/>
</dbReference>
<evidence type="ECO:0000256" key="1">
    <source>
        <dbReference type="ARBA" id="ARBA00004496"/>
    </source>
</evidence>
<dbReference type="PANTHER" id="PTHR18916">
    <property type="entry name" value="DYNACTIN 1-RELATED MICROTUBULE-BINDING"/>
    <property type="match status" value="1"/>
</dbReference>
<dbReference type="GO" id="GO:0005634">
    <property type="term" value="C:nucleus"/>
    <property type="evidence" value="ECO:0007669"/>
    <property type="project" value="TreeGrafter"/>
</dbReference>
<evidence type="ECO:0000313" key="10">
    <source>
        <dbReference type="EMBL" id="CAL1600612.1"/>
    </source>
</evidence>
<evidence type="ECO:0000256" key="7">
    <source>
        <dbReference type="ARBA" id="ARBA00023186"/>
    </source>
</evidence>
<keyword evidence="7" id="KW-0143">Chaperone</keyword>
<dbReference type="PANTHER" id="PTHR18916:SF85">
    <property type="entry name" value="TUBULIN-FOLDING COFACTOR B"/>
    <property type="match status" value="1"/>
</dbReference>